<dbReference type="KEGG" id="ifl:C1H71_11410"/>
<sequence length="390" mass="44368">MLFRACLIGVCLVDYAQAAYGPEDIFKLTADVAYQYDSNTFKLDENKDNLQTAKHKKKSDSKLETRLGASLDLAVSRQFVHVAADVNQINYSNFTDLNRNEWSVNLIWDWVVGSIATGQLRTSTSTRMASFEDNIFGLNSNSILDMQKQNSINWQGALQLQNSIAIIGSAIVSTEQHDIKNYIDTKNEMASIGLRYSSSKGNYISAKHSWRKYIYDQDLFLRAGFTEQITSLDLAYAPDSKVDINISLGISRWVSDFNNEKQYTPQGDLGLLWQITDKTRLRFSYGEKFAEFTSGAGRNLDQYMNFNARWTMSEKINWNLDLNQRNRSVQVAGSESSSEEETNTARLSIGYKALQQLTINSYLQTEKRNSSLNNADYKYYQIGMNATLVY</sequence>
<dbReference type="RefSeq" id="WP_130106629.1">
    <property type="nucleotide sequence ID" value="NZ_CP025781.1"/>
</dbReference>
<accession>A0A7G3GBH5</accession>
<gene>
    <name evidence="1" type="ORF">C1H71_11410</name>
</gene>
<keyword evidence="2" id="KW-1185">Reference proteome</keyword>
<evidence type="ECO:0008006" key="3">
    <source>
        <dbReference type="Google" id="ProtNLM"/>
    </source>
</evidence>
<protein>
    <recommendedName>
        <fullName evidence="3">Exopolysaccharide biosynthesis operon protein EpsL</fullName>
    </recommendedName>
</protein>
<organism evidence="1 2">
    <name type="scientific">Iodobacter fluviatilis</name>
    <dbReference type="NCBI Taxonomy" id="537"/>
    <lineage>
        <taxon>Bacteria</taxon>
        <taxon>Pseudomonadati</taxon>
        <taxon>Pseudomonadota</taxon>
        <taxon>Betaproteobacteria</taxon>
        <taxon>Neisseriales</taxon>
        <taxon>Chitinibacteraceae</taxon>
        <taxon>Iodobacter</taxon>
    </lineage>
</organism>
<evidence type="ECO:0000313" key="2">
    <source>
        <dbReference type="Proteomes" id="UP000515917"/>
    </source>
</evidence>
<dbReference type="AlphaFoldDB" id="A0A7G3GBH5"/>
<dbReference type="SUPFAM" id="SSF56935">
    <property type="entry name" value="Porins"/>
    <property type="match status" value="1"/>
</dbReference>
<proteinExistence type="predicted"/>
<dbReference type="Proteomes" id="UP000515917">
    <property type="component" value="Chromosome"/>
</dbReference>
<reference evidence="1 2" key="1">
    <citation type="submission" date="2018-01" db="EMBL/GenBank/DDBJ databases">
        <title>Genome sequence of Iodobacter sp. strain PCH194 isolated from Indian Trans-Himalaya.</title>
        <authorList>
            <person name="Kumar V."/>
            <person name="Thakur V."/>
            <person name="Kumar S."/>
            <person name="Singh D."/>
        </authorList>
    </citation>
    <scope>NUCLEOTIDE SEQUENCE [LARGE SCALE GENOMIC DNA]</scope>
    <source>
        <strain evidence="1 2">PCH194</strain>
    </source>
</reference>
<name>A0A7G3GBH5_9NEIS</name>
<evidence type="ECO:0000313" key="1">
    <source>
        <dbReference type="EMBL" id="QBC44075.1"/>
    </source>
</evidence>
<dbReference type="EMBL" id="CP025781">
    <property type="protein sequence ID" value="QBC44075.1"/>
    <property type="molecule type" value="Genomic_DNA"/>
</dbReference>